<dbReference type="InterPro" id="IPR027359">
    <property type="entry name" value="Volt_channel_dom_sf"/>
</dbReference>
<evidence type="ECO:0000256" key="8">
    <source>
        <dbReference type="ARBA" id="ARBA00022882"/>
    </source>
</evidence>
<evidence type="ECO:0000256" key="11">
    <source>
        <dbReference type="ARBA" id="ARBA00023136"/>
    </source>
</evidence>
<evidence type="ECO:0000313" key="16">
    <source>
        <dbReference type="EMBL" id="CAJ1406066.1"/>
    </source>
</evidence>
<evidence type="ECO:0000256" key="10">
    <source>
        <dbReference type="ARBA" id="ARBA00023065"/>
    </source>
</evidence>
<dbReference type="EMBL" id="CAUJNA010003616">
    <property type="protein sequence ID" value="CAJ1406066.1"/>
    <property type="molecule type" value="Genomic_DNA"/>
</dbReference>
<evidence type="ECO:0000256" key="12">
    <source>
        <dbReference type="ARBA" id="ARBA00023303"/>
    </source>
</evidence>
<feature type="transmembrane region" description="Helical" evidence="14">
    <location>
        <begin position="261"/>
        <end position="280"/>
    </location>
</feature>
<dbReference type="SUPFAM" id="SSF81324">
    <property type="entry name" value="Voltage-gated potassium channels"/>
    <property type="match status" value="1"/>
</dbReference>
<keyword evidence="10" id="KW-0406">Ion transport</keyword>
<reference evidence="16" key="1">
    <citation type="submission" date="2023-08" db="EMBL/GenBank/DDBJ databases">
        <authorList>
            <person name="Chen Y."/>
            <person name="Shah S."/>
            <person name="Dougan E. K."/>
            <person name="Thang M."/>
            <person name="Chan C."/>
        </authorList>
    </citation>
    <scope>NUCLEOTIDE SEQUENCE</scope>
</reference>
<keyword evidence="11 14" id="KW-0472">Membrane</keyword>
<sequence>MHHHLSPVGSPSPRSSWRKQTSRYAQLFQDEVCRGLRSLPRFVRGDFHSATEFLQERGASAMEGDLTKPLHELDAYRKAAMVLHEAMQLQGFHKPPENPNAWFAYKTKTRMEKWAVPALWTLLLLDIFETPLWCGNRPFHGQRGCAAATSSEYILSNVPVVPISAAVALELFIFLILIIHFASHVRLYYAMKGHGHATTGGALVLEGCLLMLSVTDLLVYLAGSAYRIAPFLRFGLAACSVQRLQVLVLSFCRTTVAVSKVGLFFLYTVVLFAWVSATVLDDEEGKDQFGTPVRQGFETFGNALYTCFTTLNTATLPDSMVPSYDASRSYLLLWIPFIFIGAVLLKQVILAGVYNDYTAHAKNFLVEGRRLRISGVNCAFELLKSGSPSPKHGSETVVRFQDFESLVDCLKQLLEITVSKEFLRVLFRALDDDANGVLDKAEFQDMCDVLQFEFRITERDSTLRHLAGPTFDQFMVSIMENGRTGANLGYADRYPGSAVDVAMNCVLAANVLWVLAESFIDLNDLEEPPFLKQVDLFFSFVYVLEALLKLSHWSVAEYWHEVDNRFDFITSMVLASVGLCFLALQNLSVQIVRNANLLRLLRVVKAMKHLRFYQRTCLVVTRLLATCREVLMLNLLVVLLWASAGVQLFGGQLVESNPRLAGKDLGYFSSNYQVFNFNDVPMGMVTLFVWTLGDWNDDIAVACVELAEPWSAKKVLIWAFLLSYYVASPLLAYNVLSAFSIDVYQKIDEEVQSQEENGYELCEVERNLLMIQEEMADNGWVLHMKESADLAKLRIHTALFTN</sequence>
<keyword evidence="4" id="KW-0813">Transport</keyword>
<comment type="subunit">
    <text evidence="3">Homodimer.</text>
</comment>
<feature type="transmembrane region" description="Helical" evidence="14">
    <location>
        <begin position="715"/>
        <end position="736"/>
    </location>
</feature>
<evidence type="ECO:0000256" key="13">
    <source>
        <dbReference type="SAM" id="MobiDB-lite"/>
    </source>
</evidence>
<gene>
    <name evidence="16" type="ORF">EVOR1521_LOCUS28122</name>
</gene>
<keyword evidence="7" id="KW-0106">Calcium</keyword>
<name>A0AA36JJ90_9DINO</name>
<keyword evidence="9 14" id="KW-1133">Transmembrane helix</keyword>
<dbReference type="InterPro" id="IPR002048">
    <property type="entry name" value="EF_hand_dom"/>
</dbReference>
<dbReference type="GO" id="GO:0005245">
    <property type="term" value="F:voltage-gated calcium channel activity"/>
    <property type="evidence" value="ECO:0007669"/>
    <property type="project" value="InterPro"/>
</dbReference>
<dbReference type="InterPro" id="IPR018247">
    <property type="entry name" value="EF_Hand_1_Ca_BS"/>
</dbReference>
<proteinExistence type="inferred from homology"/>
<evidence type="ECO:0000256" key="4">
    <source>
        <dbReference type="ARBA" id="ARBA00022448"/>
    </source>
</evidence>
<dbReference type="GO" id="GO:0034702">
    <property type="term" value="C:monoatomic ion channel complex"/>
    <property type="evidence" value="ECO:0007669"/>
    <property type="project" value="UniProtKB-KW"/>
</dbReference>
<keyword evidence="8" id="KW-0851">Voltage-gated channel</keyword>
<dbReference type="PANTHER" id="PTHR46988:SF2">
    <property type="entry name" value="TWO PORE CALCIUM CHANNEL PROTEIN 1"/>
    <property type="match status" value="1"/>
</dbReference>
<feature type="region of interest" description="Disordered" evidence="13">
    <location>
        <begin position="1"/>
        <end position="20"/>
    </location>
</feature>
<feature type="domain" description="EF-hand" evidence="15">
    <location>
        <begin position="418"/>
        <end position="453"/>
    </location>
</feature>
<keyword evidence="5 14" id="KW-0812">Transmembrane</keyword>
<protein>
    <recommendedName>
        <fullName evidence="15">EF-hand domain-containing protein</fullName>
    </recommendedName>
</protein>
<comment type="subcellular location">
    <subcellularLocation>
        <location evidence="1">Membrane</location>
        <topology evidence="1">Multi-pass membrane protein</topology>
    </subcellularLocation>
</comment>
<dbReference type="Pfam" id="PF00520">
    <property type="entry name" value="Ion_trans"/>
    <property type="match status" value="2"/>
</dbReference>
<feature type="transmembrane region" description="Helical" evidence="14">
    <location>
        <begin position="203"/>
        <end position="222"/>
    </location>
</feature>
<dbReference type="InterPro" id="IPR005821">
    <property type="entry name" value="Ion_trans_dom"/>
</dbReference>
<dbReference type="InterPro" id="IPR011992">
    <property type="entry name" value="EF-hand-dom_pair"/>
</dbReference>
<evidence type="ECO:0000256" key="14">
    <source>
        <dbReference type="SAM" id="Phobius"/>
    </source>
</evidence>
<comment type="caution">
    <text evidence="16">The sequence shown here is derived from an EMBL/GenBank/DDBJ whole genome shotgun (WGS) entry which is preliminary data.</text>
</comment>
<evidence type="ECO:0000313" key="17">
    <source>
        <dbReference type="Proteomes" id="UP001178507"/>
    </source>
</evidence>
<comment type="similarity">
    <text evidence="2">Belongs to the calcium channel alpha-1 subunit (TC 1.A.1.11) family. Two pore calcium channel subfamily.</text>
</comment>
<keyword evidence="17" id="KW-1185">Reference proteome</keyword>
<keyword evidence="6" id="KW-0677">Repeat</keyword>
<feature type="transmembrane region" description="Helical" evidence="14">
    <location>
        <begin position="631"/>
        <end position="650"/>
    </location>
</feature>
<dbReference type="PROSITE" id="PS50222">
    <property type="entry name" value="EF_HAND_2"/>
    <property type="match status" value="1"/>
</dbReference>
<dbReference type="Gene3D" id="1.10.238.10">
    <property type="entry name" value="EF-hand"/>
    <property type="match status" value="1"/>
</dbReference>
<dbReference type="Gene3D" id="1.10.287.70">
    <property type="match status" value="2"/>
</dbReference>
<evidence type="ECO:0000256" key="5">
    <source>
        <dbReference type="ARBA" id="ARBA00022692"/>
    </source>
</evidence>
<dbReference type="GO" id="GO:0005509">
    <property type="term" value="F:calcium ion binding"/>
    <property type="evidence" value="ECO:0007669"/>
    <property type="project" value="InterPro"/>
</dbReference>
<dbReference type="SUPFAM" id="SSF47473">
    <property type="entry name" value="EF-hand"/>
    <property type="match status" value="1"/>
</dbReference>
<evidence type="ECO:0000256" key="2">
    <source>
        <dbReference type="ARBA" id="ARBA00009286"/>
    </source>
</evidence>
<accession>A0AA36JJ90</accession>
<organism evidence="16 17">
    <name type="scientific">Effrenium voratum</name>
    <dbReference type="NCBI Taxonomy" id="2562239"/>
    <lineage>
        <taxon>Eukaryota</taxon>
        <taxon>Sar</taxon>
        <taxon>Alveolata</taxon>
        <taxon>Dinophyceae</taxon>
        <taxon>Suessiales</taxon>
        <taxon>Symbiodiniaceae</taxon>
        <taxon>Effrenium</taxon>
    </lineage>
</organism>
<dbReference type="AlphaFoldDB" id="A0AA36JJ90"/>
<evidence type="ECO:0000256" key="9">
    <source>
        <dbReference type="ARBA" id="ARBA00022989"/>
    </source>
</evidence>
<evidence type="ECO:0000256" key="1">
    <source>
        <dbReference type="ARBA" id="ARBA00004141"/>
    </source>
</evidence>
<evidence type="ECO:0000256" key="6">
    <source>
        <dbReference type="ARBA" id="ARBA00022737"/>
    </source>
</evidence>
<dbReference type="PANTHER" id="PTHR46988">
    <property type="entry name" value="TWO PORE CALCIUM CHANNEL PROTEIN 1"/>
    <property type="match status" value="1"/>
</dbReference>
<feature type="transmembrane region" description="Helical" evidence="14">
    <location>
        <begin position="331"/>
        <end position="354"/>
    </location>
</feature>
<evidence type="ECO:0000256" key="7">
    <source>
        <dbReference type="ARBA" id="ARBA00022837"/>
    </source>
</evidence>
<dbReference type="Proteomes" id="UP001178507">
    <property type="component" value="Unassembled WGS sequence"/>
</dbReference>
<dbReference type="InterPro" id="IPR044581">
    <property type="entry name" value="TPC1_plant"/>
</dbReference>
<feature type="transmembrane region" description="Helical" evidence="14">
    <location>
        <begin position="160"/>
        <end position="182"/>
    </location>
</feature>
<keyword evidence="12" id="KW-0407">Ion channel</keyword>
<evidence type="ECO:0000259" key="15">
    <source>
        <dbReference type="PROSITE" id="PS50222"/>
    </source>
</evidence>
<dbReference type="PROSITE" id="PS00018">
    <property type="entry name" value="EF_HAND_1"/>
    <property type="match status" value="1"/>
</dbReference>
<dbReference type="Gene3D" id="1.20.120.350">
    <property type="entry name" value="Voltage-gated potassium channels. Chain C"/>
    <property type="match status" value="1"/>
</dbReference>
<evidence type="ECO:0000256" key="3">
    <source>
        <dbReference type="ARBA" id="ARBA00011738"/>
    </source>
</evidence>